<dbReference type="STRING" id="453.Lfee_0664"/>
<gene>
    <name evidence="2" type="ORF">Lfee_0664</name>
    <name evidence="4" type="ORF">NCTC11978_00524</name>
    <name evidence="3" type="ORF">NCTC12022_00630</name>
</gene>
<dbReference type="CDD" id="cd04301">
    <property type="entry name" value="NAT_SF"/>
    <property type="match status" value="1"/>
</dbReference>
<dbReference type="Proteomes" id="UP000054698">
    <property type="component" value="Unassembled WGS sequence"/>
</dbReference>
<proteinExistence type="predicted"/>
<evidence type="ECO:0000313" key="7">
    <source>
        <dbReference type="Proteomes" id="UP000254033"/>
    </source>
</evidence>
<evidence type="ECO:0000313" key="6">
    <source>
        <dbReference type="Proteomes" id="UP000251942"/>
    </source>
</evidence>
<dbReference type="SUPFAM" id="SSF55729">
    <property type="entry name" value="Acyl-CoA N-acyltransferases (Nat)"/>
    <property type="match status" value="1"/>
</dbReference>
<dbReference type="Proteomes" id="UP000251942">
    <property type="component" value="Unassembled WGS sequence"/>
</dbReference>
<reference evidence="6 7" key="2">
    <citation type="submission" date="2018-06" db="EMBL/GenBank/DDBJ databases">
        <authorList>
            <consortium name="Pathogen Informatics"/>
            <person name="Doyle S."/>
        </authorList>
    </citation>
    <scope>NUCLEOTIDE SEQUENCE [LARGE SCALE GENOMIC DNA]</scope>
    <source>
        <strain evidence="4 7">NCTC11978</strain>
        <strain evidence="3 6">NCTC12022</strain>
    </source>
</reference>
<dbReference type="EMBL" id="UGNY01000001">
    <property type="protein sequence ID" value="STX37362.1"/>
    <property type="molecule type" value="Genomic_DNA"/>
</dbReference>
<dbReference type="PROSITE" id="PS51186">
    <property type="entry name" value="GNAT"/>
    <property type="match status" value="1"/>
</dbReference>
<keyword evidence="5" id="KW-1185">Reference proteome</keyword>
<evidence type="ECO:0000313" key="4">
    <source>
        <dbReference type="EMBL" id="STX37362.1"/>
    </source>
</evidence>
<sequence length="143" mass="16663">MNSINYIVDNSPNARDNSLLREKILEFNSRILNEQASQFSILAKNKQGDMIGGATVWEHSDALYIDILWVDEKYRKNRIGSHLINKVIEQALSKNILKIFVDTYEFQAEDFYIKQGFLVIGRLDNYLLGHDRIYLRKDLKPAL</sequence>
<dbReference type="EMBL" id="LNYB01000021">
    <property type="protein sequence ID" value="KTD02826.1"/>
    <property type="molecule type" value="Genomic_DNA"/>
</dbReference>
<dbReference type="Pfam" id="PF00583">
    <property type="entry name" value="Acetyltransf_1"/>
    <property type="match status" value="1"/>
</dbReference>
<accession>A0A0W0U4Y4</accession>
<dbReference type="OrthoDB" id="9787920at2"/>
<dbReference type="InterPro" id="IPR016181">
    <property type="entry name" value="Acyl_CoA_acyltransferase"/>
</dbReference>
<organism evidence="2 5">
    <name type="scientific">Legionella feeleii</name>
    <dbReference type="NCBI Taxonomy" id="453"/>
    <lineage>
        <taxon>Bacteria</taxon>
        <taxon>Pseudomonadati</taxon>
        <taxon>Pseudomonadota</taxon>
        <taxon>Gammaproteobacteria</taxon>
        <taxon>Legionellales</taxon>
        <taxon>Legionellaceae</taxon>
        <taxon>Legionella</taxon>
    </lineage>
</organism>
<evidence type="ECO:0000313" key="3">
    <source>
        <dbReference type="EMBL" id="SPX59919.1"/>
    </source>
</evidence>
<evidence type="ECO:0000313" key="2">
    <source>
        <dbReference type="EMBL" id="KTD02826.1"/>
    </source>
</evidence>
<dbReference type="Proteomes" id="UP000254033">
    <property type="component" value="Unassembled WGS sequence"/>
</dbReference>
<evidence type="ECO:0000313" key="5">
    <source>
        <dbReference type="Proteomes" id="UP000054698"/>
    </source>
</evidence>
<name>A0A0W0U4Y4_9GAMM</name>
<dbReference type="AlphaFoldDB" id="A0A0W0U4Y4"/>
<keyword evidence="2" id="KW-0808">Transferase</keyword>
<dbReference type="PATRIC" id="fig|453.4.peg.719"/>
<dbReference type="Gene3D" id="3.40.630.30">
    <property type="match status" value="1"/>
</dbReference>
<reference evidence="2 5" key="1">
    <citation type="submission" date="2015-11" db="EMBL/GenBank/DDBJ databases">
        <title>Genomic analysis of 38 Legionella species identifies large and diverse effector repertoires.</title>
        <authorList>
            <person name="Burstein D."/>
            <person name="Amaro F."/>
            <person name="Zusman T."/>
            <person name="Lifshitz Z."/>
            <person name="Cohen O."/>
            <person name="Gilbert J.A."/>
            <person name="Pupko T."/>
            <person name="Shuman H.A."/>
            <person name="Segal G."/>
        </authorList>
    </citation>
    <scope>NUCLEOTIDE SEQUENCE [LARGE SCALE GENOMIC DNA]</scope>
    <source>
        <strain evidence="2 5">WO-44C</strain>
    </source>
</reference>
<dbReference type="RefSeq" id="WP_058443881.1">
    <property type="nucleotide sequence ID" value="NZ_CAAAHT010000021.1"/>
</dbReference>
<dbReference type="EMBL" id="UASS01000004">
    <property type="protein sequence ID" value="SPX59919.1"/>
    <property type="molecule type" value="Genomic_DNA"/>
</dbReference>
<evidence type="ECO:0000259" key="1">
    <source>
        <dbReference type="PROSITE" id="PS51186"/>
    </source>
</evidence>
<dbReference type="InterPro" id="IPR000182">
    <property type="entry name" value="GNAT_dom"/>
</dbReference>
<dbReference type="GO" id="GO:0016747">
    <property type="term" value="F:acyltransferase activity, transferring groups other than amino-acyl groups"/>
    <property type="evidence" value="ECO:0007669"/>
    <property type="project" value="InterPro"/>
</dbReference>
<protein>
    <submittedName>
        <fullName evidence="2 3">Acetyltransferase</fullName>
    </submittedName>
</protein>
<feature type="domain" description="N-acetyltransferase" evidence="1">
    <location>
        <begin position="1"/>
        <end position="140"/>
    </location>
</feature>